<dbReference type="GeneID" id="119633755"/>
<proteinExistence type="inferred from homology"/>
<keyword evidence="4" id="KW-0547">Nucleotide-binding</keyword>
<sequence length="1100" mass="124448">MASISDKKAIEENDQTPQAQRIAEEKLPLLKESAATGMSSHLSGAQSFVQNALSHNKSQAHHHYHRHHHHGHIPGHSESSHRSHRSQHAKENALNRPVGAGGGSNKKGIEILDFHESWLEEMAMYRDIMYMHKNSQPLMSTPNQALLGNQNASSDIKILRMTERVNATSKVMAAKSAHASINTSNTNCTGNNNSSSNNSNNAKRKGAITPTTTNGESKQRVRVGSSLAGLEAATKEAKQNIGNNRLYSKRPREETPSIASQKLATNNKVSSKRSGNTSPRGRHNSPKKGAPSAPNQTNSNNSTAVSNYSNAKNTSPSTTTPHKTNMKIIVNQFHASSLLSGHEFEEKAKILTQNGLTKNSASTAYEASFYATNYLMQTDQGQHGMTRISMGDCSNYVGVSLAKSNESHRIGHSDDDPCAAIDDVNTYTDTDSEDEYVGEPFFLEEDIGKRRQSKHIRCPLNQPEIPETEISDTTSISTQSEYFTPKSILTPSLFPNVPPYLNFSSHADKGPTMPQQLHKILKWKLSPVMPKIVKRVVLNSGFRVIKNTTDWMAIWEKHMKSPGFRTIRSHQKYNHMPGSFRIGRKDTMWRSIQQNVKKYGSREFGFMQKSYIMPDDLETLRQAWPKNASRLTKWIVKPPASARGTGIRIVNKWSQFPKDRPLVVQKYIERPLLINDNKFDMRIYVVLTSINPLRIYLYKDGLARFASVKYSSELNSLDERCMHLTNYSINKFSQNYSKNEDFNACQGHKWTLQSLWSCLESRGINTKRLWATLRNLVIKAIISGEAGLNRMYRQNVNFRYNCFELFGFDVLLDENLIPWLLEINISPSLHSELPLDLHVKGPLIQAVLNTALYQVPPKLNEKQQKDILQELELEGPLCHDKRIFTTCLTAEEVRKHNHYTNRSMELREEYIDTILENLLPDDVRCLIASEDELARCKPLERIFPTANTHVYLNFVDNPRYYNRLLDAWETRYGHCREHGIELLANLCKENYHLNVSDAAMEKEPNVSVTEIDMLHVKKSDDSPPMNTYDTSNMPIANKFSDSDVQSQASNDGLQDEPTLRPVEGQGDELLTAKNDNHNECKSAPAKILKNLKKINKENEI</sequence>
<feature type="compositionally biased region" description="Low complexity" evidence="6">
    <location>
        <begin position="180"/>
        <end position="201"/>
    </location>
</feature>
<feature type="compositionally biased region" description="Polar residues" evidence="6">
    <location>
        <begin position="1042"/>
        <end position="1052"/>
    </location>
</feature>
<evidence type="ECO:0000313" key="8">
    <source>
        <dbReference type="RefSeq" id="XP_037883398.1"/>
    </source>
</evidence>
<dbReference type="SUPFAM" id="SSF56059">
    <property type="entry name" value="Glutathione synthetase ATP-binding domain-like"/>
    <property type="match status" value="1"/>
</dbReference>
<keyword evidence="3" id="KW-0493">Microtubule</keyword>
<gene>
    <name evidence="8 9 10 11 12" type="primary">LOC119633755</name>
</gene>
<feature type="region of interest" description="Disordered" evidence="6">
    <location>
        <begin position="55"/>
        <end position="107"/>
    </location>
</feature>
<evidence type="ECO:0000313" key="7">
    <source>
        <dbReference type="Proteomes" id="UP000092443"/>
    </source>
</evidence>
<feature type="compositionally biased region" description="Basic residues" evidence="6">
    <location>
        <begin position="58"/>
        <end position="73"/>
    </location>
</feature>
<dbReference type="GO" id="GO:0005874">
    <property type="term" value="C:microtubule"/>
    <property type="evidence" value="ECO:0007669"/>
    <property type="project" value="UniProtKB-KW"/>
</dbReference>
<organism evidence="7 10">
    <name type="scientific">Glossina fuscipes</name>
    <dbReference type="NCBI Taxonomy" id="7396"/>
    <lineage>
        <taxon>Eukaryota</taxon>
        <taxon>Metazoa</taxon>
        <taxon>Ecdysozoa</taxon>
        <taxon>Arthropoda</taxon>
        <taxon>Hexapoda</taxon>
        <taxon>Insecta</taxon>
        <taxon>Pterygota</taxon>
        <taxon>Neoptera</taxon>
        <taxon>Endopterygota</taxon>
        <taxon>Diptera</taxon>
        <taxon>Brachycera</taxon>
        <taxon>Muscomorpha</taxon>
        <taxon>Hippoboscoidea</taxon>
        <taxon>Glossinidae</taxon>
        <taxon>Glossina</taxon>
    </lineage>
</organism>
<comment type="similarity">
    <text evidence="1">Belongs to the tubulin--tyrosine ligase family.</text>
</comment>
<dbReference type="Proteomes" id="UP000092443">
    <property type="component" value="Unplaced"/>
</dbReference>
<dbReference type="PROSITE" id="PS51221">
    <property type="entry name" value="TTL"/>
    <property type="match status" value="1"/>
</dbReference>
<feature type="region of interest" description="Disordered" evidence="6">
    <location>
        <begin position="1017"/>
        <end position="1081"/>
    </location>
</feature>
<protein>
    <submittedName>
        <fullName evidence="8 9">Tubulin polyglutamylase ttll-4 isoform X1</fullName>
    </submittedName>
</protein>
<evidence type="ECO:0000313" key="11">
    <source>
        <dbReference type="RefSeq" id="XP_037883401.1"/>
    </source>
</evidence>
<evidence type="ECO:0000313" key="10">
    <source>
        <dbReference type="RefSeq" id="XP_037883400.1"/>
    </source>
</evidence>
<dbReference type="RefSeq" id="XP_037883401.1">
    <property type="nucleotide sequence ID" value="XM_038027473.1"/>
</dbReference>
<dbReference type="PANTHER" id="PTHR12241">
    <property type="entry name" value="TUBULIN POLYGLUTAMYLASE"/>
    <property type="match status" value="1"/>
</dbReference>
<dbReference type="KEGG" id="gfs:119633755"/>
<evidence type="ECO:0000313" key="12">
    <source>
        <dbReference type="RefSeq" id="XP_037883402.1"/>
    </source>
</evidence>
<dbReference type="FunFam" id="3.30.470.20:FF:000009">
    <property type="entry name" value="tubulin polyglutamylase TTLL5 isoform X1"/>
    <property type="match status" value="1"/>
</dbReference>
<dbReference type="GO" id="GO:0005524">
    <property type="term" value="F:ATP binding"/>
    <property type="evidence" value="ECO:0007669"/>
    <property type="project" value="UniProtKB-KW"/>
</dbReference>
<evidence type="ECO:0000256" key="5">
    <source>
        <dbReference type="ARBA" id="ARBA00022840"/>
    </source>
</evidence>
<dbReference type="RefSeq" id="XP_037883398.1">
    <property type="nucleotide sequence ID" value="XM_038027470.1"/>
</dbReference>
<dbReference type="RefSeq" id="XP_037883399.1">
    <property type="nucleotide sequence ID" value="XM_038027471.1"/>
</dbReference>
<keyword evidence="2" id="KW-0436">Ligase</keyword>
<dbReference type="Gene3D" id="3.30.470.20">
    <property type="entry name" value="ATP-grasp fold, B domain"/>
    <property type="match status" value="1"/>
</dbReference>
<feature type="compositionally biased region" description="Basic and acidic residues" evidence="6">
    <location>
        <begin position="1"/>
        <end position="11"/>
    </location>
</feature>
<dbReference type="GO" id="GO:0036064">
    <property type="term" value="C:ciliary basal body"/>
    <property type="evidence" value="ECO:0007669"/>
    <property type="project" value="TreeGrafter"/>
</dbReference>
<feature type="compositionally biased region" description="Polar residues" evidence="6">
    <location>
        <begin position="293"/>
        <end position="323"/>
    </location>
</feature>
<feature type="region of interest" description="Disordered" evidence="6">
    <location>
        <begin position="178"/>
        <end position="323"/>
    </location>
</feature>
<dbReference type="RefSeq" id="XP_037883402.1">
    <property type="nucleotide sequence ID" value="XM_038027474.1"/>
</dbReference>
<dbReference type="PANTHER" id="PTHR12241:SF162">
    <property type="entry name" value="TUBULIN MONOGLUTAMYLASE TTLL4"/>
    <property type="match status" value="1"/>
</dbReference>
<keyword evidence="7" id="KW-1185">Reference proteome</keyword>
<dbReference type="GO" id="GO:0015631">
    <property type="term" value="F:tubulin binding"/>
    <property type="evidence" value="ECO:0007669"/>
    <property type="project" value="TreeGrafter"/>
</dbReference>
<dbReference type="Pfam" id="PF03133">
    <property type="entry name" value="TTL"/>
    <property type="match status" value="1"/>
</dbReference>
<evidence type="ECO:0000256" key="1">
    <source>
        <dbReference type="ARBA" id="ARBA00006820"/>
    </source>
</evidence>
<evidence type="ECO:0000256" key="2">
    <source>
        <dbReference type="ARBA" id="ARBA00022598"/>
    </source>
</evidence>
<feature type="region of interest" description="Disordered" evidence="6">
    <location>
        <begin position="1"/>
        <end position="20"/>
    </location>
</feature>
<evidence type="ECO:0000256" key="4">
    <source>
        <dbReference type="ARBA" id="ARBA00022741"/>
    </source>
</evidence>
<evidence type="ECO:0000256" key="3">
    <source>
        <dbReference type="ARBA" id="ARBA00022701"/>
    </source>
</evidence>
<name>A0A8U0WEC3_9MUSC</name>
<accession>A0A8U0WEC3</accession>
<dbReference type="AlphaFoldDB" id="A0A8U0WEC3"/>
<keyword evidence="5" id="KW-0067">ATP-binding</keyword>
<feature type="compositionally biased region" description="Polar residues" evidence="6">
    <location>
        <begin position="1024"/>
        <end position="1034"/>
    </location>
</feature>
<evidence type="ECO:0000256" key="6">
    <source>
        <dbReference type="SAM" id="MobiDB-lite"/>
    </source>
</evidence>
<dbReference type="GO" id="GO:0000226">
    <property type="term" value="P:microtubule cytoskeleton organization"/>
    <property type="evidence" value="ECO:0007669"/>
    <property type="project" value="TreeGrafter"/>
</dbReference>
<dbReference type="GO" id="GO:0070740">
    <property type="term" value="F:tubulin-glutamic acid ligase activity"/>
    <property type="evidence" value="ECO:0007669"/>
    <property type="project" value="TreeGrafter"/>
</dbReference>
<evidence type="ECO:0000313" key="9">
    <source>
        <dbReference type="RefSeq" id="XP_037883399.1"/>
    </source>
</evidence>
<dbReference type="InterPro" id="IPR004344">
    <property type="entry name" value="TTL/TTLL_fam"/>
</dbReference>
<feature type="compositionally biased region" description="Polar residues" evidence="6">
    <location>
        <begin position="257"/>
        <end position="279"/>
    </location>
</feature>
<reference evidence="8 9" key="1">
    <citation type="submission" date="2025-04" db="UniProtKB">
        <authorList>
            <consortium name="RefSeq"/>
        </authorList>
    </citation>
    <scope>IDENTIFICATION</scope>
    <source>
        <tissue evidence="8 9">Whole body pupa</tissue>
    </source>
</reference>
<dbReference type="RefSeq" id="XP_037883400.1">
    <property type="nucleotide sequence ID" value="XM_038027472.1"/>
</dbReference>